<organism evidence="1 2">
    <name type="scientific">Schistosoma margrebowiei</name>
    <dbReference type="NCBI Taxonomy" id="48269"/>
    <lineage>
        <taxon>Eukaryota</taxon>
        <taxon>Metazoa</taxon>
        <taxon>Spiralia</taxon>
        <taxon>Lophotrochozoa</taxon>
        <taxon>Platyhelminthes</taxon>
        <taxon>Trematoda</taxon>
        <taxon>Digenea</taxon>
        <taxon>Strigeidida</taxon>
        <taxon>Schistosomatoidea</taxon>
        <taxon>Schistosomatidae</taxon>
        <taxon>Schistosoma</taxon>
    </lineage>
</organism>
<dbReference type="AlphaFoldDB" id="A0A183N280"/>
<name>A0A183N280_9TREM</name>
<proteinExistence type="predicted"/>
<sequence>MKTSTSKEKHGIKWTDWMQPHDLYFVDDLALLSHTYQQMLVKTNNVAASASVYYYYYLNT</sequence>
<gene>
    <name evidence="1" type="ORF">SMRZ_LOCUS22405</name>
</gene>
<accession>A0A183N280</accession>
<dbReference type="EMBL" id="UZAI01019147">
    <property type="protein sequence ID" value="VDP43159.1"/>
    <property type="molecule type" value="Genomic_DNA"/>
</dbReference>
<evidence type="ECO:0000313" key="1">
    <source>
        <dbReference type="EMBL" id="VDP43159.1"/>
    </source>
</evidence>
<protein>
    <submittedName>
        <fullName evidence="1">Uncharacterized protein</fullName>
    </submittedName>
</protein>
<evidence type="ECO:0000313" key="2">
    <source>
        <dbReference type="Proteomes" id="UP000277204"/>
    </source>
</evidence>
<keyword evidence="2" id="KW-1185">Reference proteome</keyword>
<dbReference type="Proteomes" id="UP000277204">
    <property type="component" value="Unassembled WGS sequence"/>
</dbReference>
<reference evidence="1 2" key="1">
    <citation type="submission" date="2018-11" db="EMBL/GenBank/DDBJ databases">
        <authorList>
            <consortium name="Pathogen Informatics"/>
        </authorList>
    </citation>
    <scope>NUCLEOTIDE SEQUENCE [LARGE SCALE GENOMIC DNA]</scope>
    <source>
        <strain evidence="1 2">Zambia</strain>
    </source>
</reference>